<feature type="compositionally biased region" description="Polar residues" evidence="1">
    <location>
        <begin position="72"/>
        <end position="85"/>
    </location>
</feature>
<evidence type="ECO:0000313" key="3">
    <source>
        <dbReference type="Proteomes" id="UP000001514"/>
    </source>
</evidence>
<reference evidence="2 3" key="1">
    <citation type="journal article" date="2011" name="Science">
        <title>The Selaginella genome identifies genetic changes associated with the evolution of vascular plants.</title>
        <authorList>
            <person name="Banks J.A."/>
            <person name="Nishiyama T."/>
            <person name="Hasebe M."/>
            <person name="Bowman J.L."/>
            <person name="Gribskov M."/>
            <person name="dePamphilis C."/>
            <person name="Albert V.A."/>
            <person name="Aono N."/>
            <person name="Aoyama T."/>
            <person name="Ambrose B.A."/>
            <person name="Ashton N.W."/>
            <person name="Axtell M.J."/>
            <person name="Barker E."/>
            <person name="Barker M.S."/>
            <person name="Bennetzen J.L."/>
            <person name="Bonawitz N.D."/>
            <person name="Chapple C."/>
            <person name="Cheng C."/>
            <person name="Correa L.G."/>
            <person name="Dacre M."/>
            <person name="DeBarry J."/>
            <person name="Dreyer I."/>
            <person name="Elias M."/>
            <person name="Engstrom E.M."/>
            <person name="Estelle M."/>
            <person name="Feng L."/>
            <person name="Finet C."/>
            <person name="Floyd S.K."/>
            <person name="Frommer W.B."/>
            <person name="Fujita T."/>
            <person name="Gramzow L."/>
            <person name="Gutensohn M."/>
            <person name="Harholt J."/>
            <person name="Hattori M."/>
            <person name="Heyl A."/>
            <person name="Hirai T."/>
            <person name="Hiwatashi Y."/>
            <person name="Ishikawa M."/>
            <person name="Iwata M."/>
            <person name="Karol K.G."/>
            <person name="Koehler B."/>
            <person name="Kolukisaoglu U."/>
            <person name="Kubo M."/>
            <person name="Kurata T."/>
            <person name="Lalonde S."/>
            <person name="Li K."/>
            <person name="Li Y."/>
            <person name="Litt A."/>
            <person name="Lyons E."/>
            <person name="Manning G."/>
            <person name="Maruyama T."/>
            <person name="Michael T.P."/>
            <person name="Mikami K."/>
            <person name="Miyazaki S."/>
            <person name="Morinaga S."/>
            <person name="Murata T."/>
            <person name="Mueller-Roeber B."/>
            <person name="Nelson D.R."/>
            <person name="Obara M."/>
            <person name="Oguri Y."/>
            <person name="Olmstead R.G."/>
            <person name="Onodera N."/>
            <person name="Petersen B.L."/>
            <person name="Pils B."/>
            <person name="Prigge M."/>
            <person name="Rensing S.A."/>
            <person name="Riano-Pachon D.M."/>
            <person name="Roberts A.W."/>
            <person name="Sato Y."/>
            <person name="Scheller H.V."/>
            <person name="Schulz B."/>
            <person name="Schulz C."/>
            <person name="Shakirov E.V."/>
            <person name="Shibagaki N."/>
            <person name="Shinohara N."/>
            <person name="Shippen D.E."/>
            <person name="Soerensen I."/>
            <person name="Sotooka R."/>
            <person name="Sugimoto N."/>
            <person name="Sugita M."/>
            <person name="Sumikawa N."/>
            <person name="Tanurdzic M."/>
            <person name="Theissen G."/>
            <person name="Ulvskov P."/>
            <person name="Wakazuki S."/>
            <person name="Weng J.K."/>
            <person name="Willats W.W."/>
            <person name="Wipf D."/>
            <person name="Wolf P.G."/>
            <person name="Yang L."/>
            <person name="Zimmer A.D."/>
            <person name="Zhu Q."/>
            <person name="Mitros T."/>
            <person name="Hellsten U."/>
            <person name="Loque D."/>
            <person name="Otillar R."/>
            <person name="Salamov A."/>
            <person name="Schmutz J."/>
            <person name="Shapiro H."/>
            <person name="Lindquist E."/>
            <person name="Lucas S."/>
            <person name="Rokhsar D."/>
            <person name="Grigoriev I.V."/>
        </authorList>
    </citation>
    <scope>NUCLEOTIDE SEQUENCE [LARGE SCALE GENOMIC DNA]</scope>
</reference>
<dbReference type="Proteomes" id="UP000001514">
    <property type="component" value="Unassembled WGS sequence"/>
</dbReference>
<dbReference type="EMBL" id="GL377637">
    <property type="protein sequence ID" value="EFJ12743.1"/>
    <property type="molecule type" value="Genomic_DNA"/>
</dbReference>
<feature type="compositionally biased region" description="Low complexity" evidence="1">
    <location>
        <begin position="92"/>
        <end position="101"/>
    </location>
</feature>
<proteinExistence type="predicted"/>
<organism evidence="3">
    <name type="scientific">Selaginella moellendorffii</name>
    <name type="common">Spikemoss</name>
    <dbReference type="NCBI Taxonomy" id="88036"/>
    <lineage>
        <taxon>Eukaryota</taxon>
        <taxon>Viridiplantae</taxon>
        <taxon>Streptophyta</taxon>
        <taxon>Embryophyta</taxon>
        <taxon>Tracheophyta</taxon>
        <taxon>Lycopodiopsida</taxon>
        <taxon>Selaginellales</taxon>
        <taxon>Selaginellaceae</taxon>
        <taxon>Selaginella</taxon>
    </lineage>
</organism>
<dbReference type="AlphaFoldDB" id="D8SS21"/>
<sequence>MYELEFHCPTAREQELCPWYFELWRQMPSSLFELDLYLKCHLEALLEGVEMPQDRDEVHIKQTEDERVENPAENSPAPSHPTTVAHSPDPIAATRPAPTARNVQRQLHSEDVQEKKSASTLYIDIQMHSFHPSPLLQRMTSKSYLHQLHINSINLAFFDLPDGLPPLQGDTPSWNILRPDHISQAVDVASKVLRYEGIMLVILPHSLFWGGLLATMAENDDSRLVEFTSGCLLSNIPVETKGAGGQIQKVLAWNYHALCHYSCRHSIT</sequence>
<dbReference type="KEGG" id="smo:SELMODRAFT_425114"/>
<evidence type="ECO:0000313" key="2">
    <source>
        <dbReference type="EMBL" id="EFJ12743.1"/>
    </source>
</evidence>
<dbReference type="InParanoid" id="D8SS21"/>
<name>D8SS21_SELML</name>
<gene>
    <name evidence="2" type="ORF">SELMODRAFT_425114</name>
</gene>
<dbReference type="HOGENOM" id="CLU_020954_0_0_1"/>
<keyword evidence="3" id="KW-1185">Reference proteome</keyword>
<evidence type="ECO:0000256" key="1">
    <source>
        <dbReference type="SAM" id="MobiDB-lite"/>
    </source>
</evidence>
<accession>D8SS21</accession>
<dbReference type="Gramene" id="EFJ12743">
    <property type="protein sequence ID" value="EFJ12743"/>
    <property type="gene ID" value="SELMODRAFT_425114"/>
</dbReference>
<feature type="region of interest" description="Disordered" evidence="1">
    <location>
        <begin position="63"/>
        <end position="114"/>
    </location>
</feature>
<protein>
    <submittedName>
        <fullName evidence="2">Uncharacterized protein</fullName>
    </submittedName>
</protein>